<dbReference type="SUPFAM" id="SSF50129">
    <property type="entry name" value="GroES-like"/>
    <property type="match status" value="1"/>
</dbReference>
<evidence type="ECO:0000313" key="9">
    <source>
        <dbReference type="Proteomes" id="UP001597519"/>
    </source>
</evidence>
<accession>A0ABW5WWI5</accession>
<dbReference type="EMBL" id="JBHUOQ010000004">
    <property type="protein sequence ID" value="MFD2831166.1"/>
    <property type="molecule type" value="Genomic_DNA"/>
</dbReference>
<evidence type="ECO:0000313" key="8">
    <source>
        <dbReference type="EMBL" id="MFD2831166.1"/>
    </source>
</evidence>
<dbReference type="InterPro" id="IPR013154">
    <property type="entry name" value="ADH-like_N"/>
</dbReference>
<sequence>MHDISEVSVEDREVPSISAEEVLIEVKAVGVCGSDVHYYNHGRIGRRVVKYPHVQGHECAGVVIDIGEDVKNLKPGDRVVVEPGIACGECDFCKKGKYNLCDEMVFISTPPHQGAFAKYISHKSSFVHKIPDELDFTTASLAEPLAVGIHVMNRAEVKPDDTIVIVGMGPVGLLMVIAARAYGIKNILVFDVEDFRLKIAESLGAARTFNAKDGSVKEQITSTGFESANIFIDTSGNNRVIYDSVNVIKKGGKVVLVGFPSNEETTFDFISLLQKEIDIISIYRYRNVFPSAVKILTEYSNIARAIITHKFDLENIKDAMEQSFTSPNETGKVIIYPHGY</sequence>
<evidence type="ECO:0000256" key="1">
    <source>
        <dbReference type="ARBA" id="ARBA00001947"/>
    </source>
</evidence>
<dbReference type="CDD" id="cd05285">
    <property type="entry name" value="sorbitol_DH"/>
    <property type="match status" value="1"/>
</dbReference>
<dbReference type="InterPro" id="IPR036291">
    <property type="entry name" value="NAD(P)-bd_dom_sf"/>
</dbReference>
<evidence type="ECO:0000256" key="2">
    <source>
        <dbReference type="ARBA" id="ARBA00008072"/>
    </source>
</evidence>
<dbReference type="InterPro" id="IPR045306">
    <property type="entry name" value="SDH-like"/>
</dbReference>
<dbReference type="RefSeq" id="WP_377775132.1">
    <property type="nucleotide sequence ID" value="NZ_JBHUOQ010000004.1"/>
</dbReference>
<evidence type="ECO:0000256" key="5">
    <source>
        <dbReference type="ARBA" id="ARBA00023002"/>
    </source>
</evidence>
<dbReference type="PANTHER" id="PTHR43161">
    <property type="entry name" value="SORBITOL DEHYDROGENASE"/>
    <property type="match status" value="1"/>
</dbReference>
<evidence type="ECO:0000256" key="6">
    <source>
        <dbReference type="RuleBase" id="RU361277"/>
    </source>
</evidence>
<comment type="caution">
    <text evidence="8">The sequence shown here is derived from an EMBL/GenBank/DDBJ whole genome shotgun (WGS) entry which is preliminary data.</text>
</comment>
<evidence type="ECO:0000256" key="3">
    <source>
        <dbReference type="ARBA" id="ARBA00022723"/>
    </source>
</evidence>
<keyword evidence="5" id="KW-0560">Oxidoreductase</keyword>
<dbReference type="Pfam" id="PF00107">
    <property type="entry name" value="ADH_zinc_N"/>
    <property type="match status" value="1"/>
</dbReference>
<keyword evidence="3 6" id="KW-0479">Metal-binding</keyword>
<protein>
    <submittedName>
        <fullName evidence="8">NAD(P)-dependent alcohol dehydrogenase</fullName>
    </submittedName>
</protein>
<keyword evidence="9" id="KW-1185">Reference proteome</keyword>
<dbReference type="SUPFAM" id="SSF51735">
    <property type="entry name" value="NAD(P)-binding Rossmann-fold domains"/>
    <property type="match status" value="1"/>
</dbReference>
<dbReference type="InterPro" id="IPR002328">
    <property type="entry name" value="ADH_Zn_CS"/>
</dbReference>
<dbReference type="InterPro" id="IPR013149">
    <property type="entry name" value="ADH-like_C"/>
</dbReference>
<dbReference type="PROSITE" id="PS00059">
    <property type="entry name" value="ADH_ZINC"/>
    <property type="match status" value="1"/>
</dbReference>
<organism evidence="8 9">
    <name type="scientific">Corticicoccus populi</name>
    <dbReference type="NCBI Taxonomy" id="1812821"/>
    <lineage>
        <taxon>Bacteria</taxon>
        <taxon>Bacillati</taxon>
        <taxon>Bacillota</taxon>
        <taxon>Bacilli</taxon>
        <taxon>Bacillales</taxon>
        <taxon>Staphylococcaceae</taxon>
        <taxon>Corticicoccus</taxon>
    </lineage>
</organism>
<evidence type="ECO:0000256" key="4">
    <source>
        <dbReference type="ARBA" id="ARBA00022833"/>
    </source>
</evidence>
<keyword evidence="4 6" id="KW-0862">Zinc</keyword>
<dbReference type="SMART" id="SM00829">
    <property type="entry name" value="PKS_ER"/>
    <property type="match status" value="1"/>
</dbReference>
<dbReference type="InterPro" id="IPR020843">
    <property type="entry name" value="ER"/>
</dbReference>
<dbReference type="Proteomes" id="UP001597519">
    <property type="component" value="Unassembled WGS sequence"/>
</dbReference>
<dbReference type="Pfam" id="PF08240">
    <property type="entry name" value="ADH_N"/>
    <property type="match status" value="1"/>
</dbReference>
<feature type="domain" description="Enoyl reductase (ER)" evidence="7">
    <location>
        <begin position="2"/>
        <end position="335"/>
    </location>
</feature>
<name>A0ABW5WWI5_9STAP</name>
<reference evidence="9" key="1">
    <citation type="journal article" date="2019" name="Int. J. Syst. Evol. Microbiol.">
        <title>The Global Catalogue of Microorganisms (GCM) 10K type strain sequencing project: providing services to taxonomists for standard genome sequencing and annotation.</title>
        <authorList>
            <consortium name="The Broad Institute Genomics Platform"/>
            <consortium name="The Broad Institute Genome Sequencing Center for Infectious Disease"/>
            <person name="Wu L."/>
            <person name="Ma J."/>
        </authorList>
    </citation>
    <scope>NUCLEOTIDE SEQUENCE [LARGE SCALE GENOMIC DNA]</scope>
    <source>
        <strain evidence="9">KCTC 33575</strain>
    </source>
</reference>
<dbReference type="PANTHER" id="PTHR43161:SF9">
    <property type="entry name" value="SORBITOL DEHYDROGENASE"/>
    <property type="match status" value="1"/>
</dbReference>
<comment type="similarity">
    <text evidence="2 6">Belongs to the zinc-containing alcohol dehydrogenase family.</text>
</comment>
<dbReference type="Gene3D" id="3.90.180.10">
    <property type="entry name" value="Medium-chain alcohol dehydrogenases, catalytic domain"/>
    <property type="match status" value="1"/>
</dbReference>
<dbReference type="Gene3D" id="3.40.50.720">
    <property type="entry name" value="NAD(P)-binding Rossmann-like Domain"/>
    <property type="match status" value="1"/>
</dbReference>
<dbReference type="InterPro" id="IPR011032">
    <property type="entry name" value="GroES-like_sf"/>
</dbReference>
<evidence type="ECO:0000259" key="7">
    <source>
        <dbReference type="SMART" id="SM00829"/>
    </source>
</evidence>
<comment type="cofactor">
    <cofactor evidence="1 6">
        <name>Zn(2+)</name>
        <dbReference type="ChEBI" id="CHEBI:29105"/>
    </cofactor>
</comment>
<gene>
    <name evidence="8" type="ORF">ACFSX4_11890</name>
</gene>
<proteinExistence type="inferred from homology"/>